<sequence length="91" mass="10292">VSYRNSALTWLLRDSLGGNSKTFLVANISPAEQDFQESVSTLRYASKANRIQSVLTVGNDPRKRIIYKMNEEIRTLNSLVSSLTEKVQEQD</sequence>
<keyword evidence="5" id="KW-1185">Reference proteome</keyword>
<dbReference type="Pfam" id="PF00225">
    <property type="entry name" value="Kinesin"/>
    <property type="match status" value="1"/>
</dbReference>
<evidence type="ECO:0000256" key="1">
    <source>
        <dbReference type="ARBA" id="ARBA00023175"/>
    </source>
</evidence>
<organism evidence="5">
    <name type="scientific">Selaginella moellendorffii</name>
    <name type="common">Spikemoss</name>
    <dbReference type="NCBI Taxonomy" id="88036"/>
    <lineage>
        <taxon>Eukaryota</taxon>
        <taxon>Viridiplantae</taxon>
        <taxon>Streptophyta</taxon>
        <taxon>Embryophyta</taxon>
        <taxon>Tracheophyta</taxon>
        <taxon>Lycopodiopsida</taxon>
        <taxon>Selaginellales</taxon>
        <taxon>Selaginellaceae</taxon>
        <taxon>Selaginella</taxon>
    </lineage>
</organism>
<dbReference type="GO" id="GO:0005524">
    <property type="term" value="F:ATP binding"/>
    <property type="evidence" value="ECO:0007669"/>
    <property type="project" value="InterPro"/>
</dbReference>
<protein>
    <recommendedName>
        <fullName evidence="3">Kinesin motor domain-containing protein</fullName>
    </recommendedName>
</protein>
<dbReference type="KEGG" id="smo:SELMODRAFT_121544"/>
<dbReference type="eggNOG" id="KOG0241">
    <property type="taxonomic scope" value="Eukaryota"/>
</dbReference>
<name>D8SNT0_SELML</name>
<dbReference type="EMBL" id="GL377630">
    <property type="protein sequence ID" value="EFJ13937.1"/>
    <property type="molecule type" value="Genomic_DNA"/>
</dbReference>
<evidence type="ECO:0000313" key="5">
    <source>
        <dbReference type="Proteomes" id="UP000001514"/>
    </source>
</evidence>
<feature type="non-terminal residue" evidence="4">
    <location>
        <position position="1"/>
    </location>
</feature>
<proteinExistence type="inferred from homology"/>
<keyword evidence="1" id="KW-0505">Motor protein</keyword>
<feature type="domain" description="Kinesin motor" evidence="3">
    <location>
        <begin position="1"/>
        <end position="51"/>
    </location>
</feature>
<dbReference type="Proteomes" id="UP000001514">
    <property type="component" value="Unassembled WGS sequence"/>
</dbReference>
<dbReference type="PANTHER" id="PTHR47117">
    <property type="entry name" value="STAR-RELATED LIPID TRANSFER PROTEIN 9"/>
    <property type="match status" value="1"/>
</dbReference>
<reference evidence="4 5" key="1">
    <citation type="journal article" date="2011" name="Science">
        <title>The Selaginella genome identifies genetic changes associated with the evolution of vascular plants.</title>
        <authorList>
            <person name="Banks J.A."/>
            <person name="Nishiyama T."/>
            <person name="Hasebe M."/>
            <person name="Bowman J.L."/>
            <person name="Gribskov M."/>
            <person name="dePamphilis C."/>
            <person name="Albert V.A."/>
            <person name="Aono N."/>
            <person name="Aoyama T."/>
            <person name="Ambrose B.A."/>
            <person name="Ashton N.W."/>
            <person name="Axtell M.J."/>
            <person name="Barker E."/>
            <person name="Barker M.S."/>
            <person name="Bennetzen J.L."/>
            <person name="Bonawitz N.D."/>
            <person name="Chapple C."/>
            <person name="Cheng C."/>
            <person name="Correa L.G."/>
            <person name="Dacre M."/>
            <person name="DeBarry J."/>
            <person name="Dreyer I."/>
            <person name="Elias M."/>
            <person name="Engstrom E.M."/>
            <person name="Estelle M."/>
            <person name="Feng L."/>
            <person name="Finet C."/>
            <person name="Floyd S.K."/>
            <person name="Frommer W.B."/>
            <person name="Fujita T."/>
            <person name="Gramzow L."/>
            <person name="Gutensohn M."/>
            <person name="Harholt J."/>
            <person name="Hattori M."/>
            <person name="Heyl A."/>
            <person name="Hirai T."/>
            <person name="Hiwatashi Y."/>
            <person name="Ishikawa M."/>
            <person name="Iwata M."/>
            <person name="Karol K.G."/>
            <person name="Koehler B."/>
            <person name="Kolukisaoglu U."/>
            <person name="Kubo M."/>
            <person name="Kurata T."/>
            <person name="Lalonde S."/>
            <person name="Li K."/>
            <person name="Li Y."/>
            <person name="Litt A."/>
            <person name="Lyons E."/>
            <person name="Manning G."/>
            <person name="Maruyama T."/>
            <person name="Michael T.P."/>
            <person name="Mikami K."/>
            <person name="Miyazaki S."/>
            <person name="Morinaga S."/>
            <person name="Murata T."/>
            <person name="Mueller-Roeber B."/>
            <person name="Nelson D.R."/>
            <person name="Obara M."/>
            <person name="Oguri Y."/>
            <person name="Olmstead R.G."/>
            <person name="Onodera N."/>
            <person name="Petersen B.L."/>
            <person name="Pils B."/>
            <person name="Prigge M."/>
            <person name="Rensing S.A."/>
            <person name="Riano-Pachon D.M."/>
            <person name="Roberts A.W."/>
            <person name="Sato Y."/>
            <person name="Scheller H.V."/>
            <person name="Schulz B."/>
            <person name="Schulz C."/>
            <person name="Shakirov E.V."/>
            <person name="Shibagaki N."/>
            <person name="Shinohara N."/>
            <person name="Shippen D.E."/>
            <person name="Soerensen I."/>
            <person name="Sotooka R."/>
            <person name="Sugimoto N."/>
            <person name="Sugita M."/>
            <person name="Sumikawa N."/>
            <person name="Tanurdzic M."/>
            <person name="Theissen G."/>
            <person name="Ulvskov P."/>
            <person name="Wakazuki S."/>
            <person name="Weng J.K."/>
            <person name="Willats W.W."/>
            <person name="Wipf D."/>
            <person name="Wolf P.G."/>
            <person name="Yang L."/>
            <person name="Zimmer A.D."/>
            <person name="Zhu Q."/>
            <person name="Mitros T."/>
            <person name="Hellsten U."/>
            <person name="Loque D."/>
            <person name="Otillar R."/>
            <person name="Salamov A."/>
            <person name="Schmutz J."/>
            <person name="Shapiro H."/>
            <person name="Lindquist E."/>
            <person name="Lucas S."/>
            <person name="Rokhsar D."/>
            <person name="Grigoriev I.V."/>
        </authorList>
    </citation>
    <scope>NUCLEOTIDE SEQUENCE [LARGE SCALE GENOMIC DNA]</scope>
</reference>
<evidence type="ECO:0000313" key="4">
    <source>
        <dbReference type="EMBL" id="EFJ13937.1"/>
    </source>
</evidence>
<dbReference type="GO" id="GO:0003777">
    <property type="term" value="F:microtubule motor activity"/>
    <property type="evidence" value="ECO:0007669"/>
    <property type="project" value="InterPro"/>
</dbReference>
<dbReference type="PROSITE" id="PS50067">
    <property type="entry name" value="KINESIN_MOTOR_2"/>
    <property type="match status" value="1"/>
</dbReference>
<dbReference type="InterPro" id="IPR027417">
    <property type="entry name" value="P-loop_NTPase"/>
</dbReference>
<comment type="similarity">
    <text evidence="2">Belongs to the TRAFAC class myosin-kinesin ATPase superfamily. Kinesin family.</text>
</comment>
<accession>D8SNT0</accession>
<dbReference type="InterPro" id="IPR001752">
    <property type="entry name" value="Kinesin_motor_dom"/>
</dbReference>
<evidence type="ECO:0000256" key="2">
    <source>
        <dbReference type="PROSITE-ProRule" id="PRU00283"/>
    </source>
</evidence>
<dbReference type="GO" id="GO:0008017">
    <property type="term" value="F:microtubule binding"/>
    <property type="evidence" value="ECO:0007669"/>
    <property type="project" value="InterPro"/>
</dbReference>
<dbReference type="HOGENOM" id="CLU_2433433_0_0_1"/>
<dbReference type="AlphaFoldDB" id="D8SNT0"/>
<dbReference type="GO" id="GO:0007018">
    <property type="term" value="P:microtubule-based movement"/>
    <property type="evidence" value="ECO:0007669"/>
    <property type="project" value="InterPro"/>
</dbReference>
<dbReference type="STRING" id="88036.D8SNT0"/>
<dbReference type="Gramene" id="EFJ13937">
    <property type="protein sequence ID" value="EFJ13937"/>
    <property type="gene ID" value="SELMODRAFT_121544"/>
</dbReference>
<evidence type="ECO:0000259" key="3">
    <source>
        <dbReference type="PROSITE" id="PS50067"/>
    </source>
</evidence>
<dbReference type="OrthoDB" id="1937627at2759"/>
<dbReference type="SUPFAM" id="SSF52540">
    <property type="entry name" value="P-loop containing nucleoside triphosphate hydrolases"/>
    <property type="match status" value="1"/>
</dbReference>
<comment type="caution">
    <text evidence="2">Lacks conserved residue(s) required for the propagation of feature annotation.</text>
</comment>
<dbReference type="Gene3D" id="1.20.58.1980">
    <property type="match status" value="1"/>
</dbReference>
<dbReference type="InParanoid" id="D8SNT0"/>
<gene>
    <name evidence="4" type="ORF">SELMODRAFT_121544</name>
</gene>